<dbReference type="CDD" id="cd04301">
    <property type="entry name" value="NAT_SF"/>
    <property type="match status" value="1"/>
</dbReference>
<sequence length="151" mass="17726">MTIRGAVHDDFNEIVEIVNSSELGNKYFNNNLHKLKKIIEKDIRESKLIIATIDSGKCIGVMSFDLEGAFGKYPYIHFMVIKDDYQRQKIGCQMMTFFEKIIAGFYNKIFLMVGDWNKMAFEFYTHLNYQPLCEIDGFYNEQFKEILMVKG</sequence>
<evidence type="ECO:0000313" key="2">
    <source>
        <dbReference type="EMBL" id="EKE27081.1"/>
    </source>
</evidence>
<protein>
    <submittedName>
        <fullName evidence="2">GCN5-related N-acetyltransferase</fullName>
    </submittedName>
</protein>
<gene>
    <name evidence="2" type="ORF">ACD_4C00052G0001</name>
</gene>
<dbReference type="AlphaFoldDB" id="K2F7G5"/>
<comment type="caution">
    <text evidence="2">The sequence shown here is derived from an EMBL/GenBank/DDBJ whole genome shotgun (WGS) entry which is preliminary data.</text>
</comment>
<evidence type="ECO:0000259" key="1">
    <source>
        <dbReference type="PROSITE" id="PS51186"/>
    </source>
</evidence>
<name>K2F7G5_9BACT</name>
<dbReference type="Pfam" id="PF00583">
    <property type="entry name" value="Acetyltransf_1"/>
    <property type="match status" value="1"/>
</dbReference>
<dbReference type="InterPro" id="IPR016181">
    <property type="entry name" value="Acyl_CoA_acyltransferase"/>
</dbReference>
<reference evidence="2" key="1">
    <citation type="journal article" date="2012" name="Science">
        <title>Fermentation, hydrogen, and sulfur metabolism in multiple uncultivated bacterial phyla.</title>
        <authorList>
            <person name="Wrighton K.C."/>
            <person name="Thomas B.C."/>
            <person name="Sharon I."/>
            <person name="Miller C.S."/>
            <person name="Castelle C.J."/>
            <person name="VerBerkmoes N.C."/>
            <person name="Wilkins M.J."/>
            <person name="Hettich R.L."/>
            <person name="Lipton M.S."/>
            <person name="Williams K.H."/>
            <person name="Long P.E."/>
            <person name="Banfield J.F."/>
        </authorList>
    </citation>
    <scope>NUCLEOTIDE SEQUENCE [LARGE SCALE GENOMIC DNA]</scope>
</reference>
<dbReference type="SUPFAM" id="SSF55729">
    <property type="entry name" value="Acyl-CoA N-acyltransferases (Nat)"/>
    <property type="match status" value="1"/>
</dbReference>
<feature type="domain" description="N-acetyltransferase" evidence="1">
    <location>
        <begin position="1"/>
        <end position="151"/>
    </location>
</feature>
<dbReference type="GO" id="GO:0016747">
    <property type="term" value="F:acyltransferase activity, transferring groups other than amino-acyl groups"/>
    <property type="evidence" value="ECO:0007669"/>
    <property type="project" value="InterPro"/>
</dbReference>
<organism evidence="2">
    <name type="scientific">uncultured bacterium</name>
    <name type="common">gcode 4</name>
    <dbReference type="NCBI Taxonomy" id="1234023"/>
    <lineage>
        <taxon>Bacteria</taxon>
        <taxon>environmental samples</taxon>
    </lineage>
</organism>
<dbReference type="Gene3D" id="3.40.630.30">
    <property type="match status" value="1"/>
</dbReference>
<proteinExistence type="predicted"/>
<dbReference type="PROSITE" id="PS51186">
    <property type="entry name" value="GNAT"/>
    <property type="match status" value="1"/>
</dbReference>
<accession>K2F7G5</accession>
<dbReference type="InterPro" id="IPR000182">
    <property type="entry name" value="GNAT_dom"/>
</dbReference>
<keyword evidence="2" id="KW-0808">Transferase</keyword>
<dbReference type="EMBL" id="AMFJ01000568">
    <property type="protein sequence ID" value="EKE27081.1"/>
    <property type="molecule type" value="Genomic_DNA"/>
</dbReference>